<dbReference type="AlphaFoldDB" id="A0A1S1Q4P3"/>
<keyword evidence="2" id="KW-1185">Reference proteome</keyword>
<comment type="caution">
    <text evidence="1">The sequence shown here is derived from an EMBL/GenBank/DDBJ whole genome shotgun (WGS) entry which is preliminary data.</text>
</comment>
<accession>A0A1S1Q4P3</accession>
<dbReference type="EMBL" id="MAXA01000212">
    <property type="protein sequence ID" value="OHV28537.1"/>
    <property type="molecule type" value="Genomic_DNA"/>
</dbReference>
<protein>
    <submittedName>
        <fullName evidence="1">Uncharacterized protein</fullName>
    </submittedName>
</protein>
<dbReference type="OrthoDB" id="5185837at2"/>
<dbReference type="RefSeq" id="WP_071063431.1">
    <property type="nucleotide sequence ID" value="NZ_MAXA01000212.1"/>
</dbReference>
<evidence type="ECO:0000313" key="1">
    <source>
        <dbReference type="EMBL" id="OHV28537.1"/>
    </source>
</evidence>
<proteinExistence type="predicted"/>
<sequence>MGGGLGGRRPSGAGFTIRLWGVRPGTTCALVAVSEDGSSDTAATWTADYRGAVDVHGTSAIPAGRLVRVVVVSGTGEDLLTVPVRTT</sequence>
<organism evidence="1 2">
    <name type="scientific">Parafrankia soli</name>
    <dbReference type="NCBI Taxonomy" id="2599596"/>
    <lineage>
        <taxon>Bacteria</taxon>
        <taxon>Bacillati</taxon>
        <taxon>Actinomycetota</taxon>
        <taxon>Actinomycetes</taxon>
        <taxon>Frankiales</taxon>
        <taxon>Frankiaceae</taxon>
        <taxon>Parafrankia</taxon>
    </lineage>
</organism>
<gene>
    <name evidence="1" type="ORF">BBK14_18080</name>
</gene>
<name>A0A1S1Q4P3_9ACTN</name>
<reference evidence="2" key="1">
    <citation type="submission" date="2016-07" db="EMBL/GenBank/DDBJ databases">
        <title>Frankia sp. NRRL B-16219 Genome sequencing.</title>
        <authorList>
            <person name="Ghodhbane-Gtari F."/>
            <person name="Swanson E."/>
            <person name="Gueddou A."/>
            <person name="Louati M."/>
            <person name="Nouioui I."/>
            <person name="Hezbri K."/>
            <person name="Abebe-Akele F."/>
            <person name="Simpson S."/>
            <person name="Morris K."/>
            <person name="Thomas K."/>
            <person name="Gtari M."/>
            <person name="Tisa L.S."/>
        </authorList>
    </citation>
    <scope>NUCLEOTIDE SEQUENCE [LARGE SCALE GENOMIC DNA]</scope>
    <source>
        <strain evidence="2">NRRL B-16219</strain>
    </source>
</reference>
<dbReference type="Proteomes" id="UP000179769">
    <property type="component" value="Unassembled WGS sequence"/>
</dbReference>
<evidence type="ECO:0000313" key="2">
    <source>
        <dbReference type="Proteomes" id="UP000179769"/>
    </source>
</evidence>